<proteinExistence type="predicted"/>
<organism evidence="1 2">
    <name type="scientific">Nakamurella alba</name>
    <dbReference type="NCBI Taxonomy" id="2665158"/>
    <lineage>
        <taxon>Bacteria</taxon>
        <taxon>Bacillati</taxon>
        <taxon>Actinomycetota</taxon>
        <taxon>Actinomycetes</taxon>
        <taxon>Nakamurellales</taxon>
        <taxon>Nakamurellaceae</taxon>
        <taxon>Nakamurella</taxon>
    </lineage>
</organism>
<dbReference type="EMBL" id="WLYK01000022">
    <property type="protein sequence ID" value="MTD17501.1"/>
    <property type="molecule type" value="Genomic_DNA"/>
</dbReference>
<dbReference type="Proteomes" id="UP000460221">
    <property type="component" value="Unassembled WGS sequence"/>
</dbReference>
<dbReference type="RefSeq" id="WP_154771497.1">
    <property type="nucleotide sequence ID" value="NZ_WLYK01000022.1"/>
</dbReference>
<evidence type="ECO:0000313" key="1">
    <source>
        <dbReference type="EMBL" id="MTD17501.1"/>
    </source>
</evidence>
<accession>A0A7K1FTQ0</accession>
<dbReference type="AlphaFoldDB" id="A0A7K1FTQ0"/>
<reference evidence="1 2" key="1">
    <citation type="submission" date="2019-11" db="EMBL/GenBank/DDBJ databases">
        <authorList>
            <person name="Jiang L.-Q."/>
        </authorList>
    </citation>
    <scope>NUCLEOTIDE SEQUENCE [LARGE SCALE GENOMIC DNA]</scope>
    <source>
        <strain evidence="1 2">YIM 132087</strain>
    </source>
</reference>
<comment type="caution">
    <text evidence="1">The sequence shown here is derived from an EMBL/GenBank/DDBJ whole genome shotgun (WGS) entry which is preliminary data.</text>
</comment>
<name>A0A7K1FTQ0_9ACTN</name>
<evidence type="ECO:0000313" key="2">
    <source>
        <dbReference type="Proteomes" id="UP000460221"/>
    </source>
</evidence>
<sequence>MYRVCGHRSNGDNDSSWSDFTLCAEHWQPEKPYQVRLASGLSVTVTGLYPDGEPTAVLPCAGCGTLVVRGARAGYTHHACSRQCAQRTARTARRRAKHQRLANEIM</sequence>
<protein>
    <submittedName>
        <fullName evidence="1">Uncharacterized protein</fullName>
    </submittedName>
</protein>
<keyword evidence="2" id="KW-1185">Reference proteome</keyword>
<gene>
    <name evidence="1" type="ORF">GIS00_26590</name>
</gene>